<evidence type="ECO:0000256" key="1">
    <source>
        <dbReference type="ARBA" id="ARBA00007189"/>
    </source>
</evidence>
<dbReference type="InterPro" id="IPR016772">
    <property type="entry name" value="UCP020408"/>
</dbReference>
<reference evidence="2" key="1">
    <citation type="submission" date="2019-07" db="EMBL/GenBank/DDBJ databases">
        <title>Draft Genome Sequence of Megaplasmid-Bearing Staphylococcus scuiri strain B9-58B Isolated from Retail Pork.</title>
        <authorList>
            <person name="Neyaz L."/>
            <person name="Karki A.B."/>
            <person name="Fakhr M.K."/>
        </authorList>
    </citation>
    <scope>NUCLEOTIDE SEQUENCE</scope>
    <source>
        <strain evidence="2">B9-58B</strain>
        <plasmid evidence="2">pSSLNP162</plasmid>
    </source>
</reference>
<dbReference type="RefSeq" id="WP_152292073.1">
    <property type="nucleotide sequence ID" value="NZ_CP041881.1"/>
</dbReference>
<evidence type="ECO:0000313" key="2">
    <source>
        <dbReference type="EMBL" id="QDR65994.1"/>
    </source>
</evidence>
<dbReference type="AlphaFoldDB" id="A0A517CLV2"/>
<dbReference type="Pfam" id="PF10087">
    <property type="entry name" value="DUF2325"/>
    <property type="match status" value="1"/>
</dbReference>
<keyword evidence="2" id="KW-0614">Plasmid</keyword>
<sequence length="347" mass="40319">MKRQIKEEISHSLKESWIADIENIKDLDVLETETQKYLNMLKTLSEMYDHEDNQLEPVKNDEPKREIEDDDIYIFSRKLSGGMGLDRKHEEVIYVPEKIVRQLDLQHGDVIRCEQNVLKGGKTYFEKLEGQTKLTEIEESSIIDYNYIVVDYDETLKQYVCNEQYGEDGLVNIPTWLIHHDDVNKFNLNKGDVVSAARMTDRNILRIRWKYNTDEILPTPKPKKPTEYKEKKSSDVIVKSADFEGFNIGIFGTEKFICNYINEVEKRGGHVIHTDSDVRSQIEHVVDQSDIIVIPILQTSHIKAELAKEGAKRSGKPFVILKTNGKTNFIRQIFDCIEEHNLICEVN</sequence>
<gene>
    <name evidence="2" type="ORF">FPV13_13905</name>
</gene>
<accession>A0A517CLV2</accession>
<organism evidence="2">
    <name type="scientific">Mammaliicoccus sciuri</name>
    <name type="common">Staphylococcus sciuri</name>
    <dbReference type="NCBI Taxonomy" id="1296"/>
    <lineage>
        <taxon>Bacteria</taxon>
        <taxon>Bacillati</taxon>
        <taxon>Bacillota</taxon>
        <taxon>Bacilli</taxon>
        <taxon>Bacillales</taxon>
        <taxon>Staphylococcaceae</taxon>
        <taxon>Mammaliicoccus</taxon>
    </lineage>
</organism>
<dbReference type="EMBL" id="CP041881">
    <property type="protein sequence ID" value="QDR65994.1"/>
    <property type="molecule type" value="Genomic_DNA"/>
</dbReference>
<protein>
    <submittedName>
        <fullName evidence="2">DUF2325 domain-containing protein</fullName>
    </submittedName>
</protein>
<geneLocation type="plasmid" evidence="2">
    <name>pSSLNP162</name>
</geneLocation>
<comment type="similarity">
    <text evidence="1">Belongs to the UPF0751 family.</text>
</comment>
<proteinExistence type="inferred from homology"/>
<name>A0A517CLV2_MAMSC</name>